<protein>
    <submittedName>
        <fullName evidence="2">Uncharacterized protein</fullName>
    </submittedName>
</protein>
<evidence type="ECO:0000313" key="3">
    <source>
        <dbReference type="Proteomes" id="UP001166286"/>
    </source>
</evidence>
<dbReference type="AlphaFoldDB" id="A0AA39V167"/>
<proteinExistence type="predicted"/>
<gene>
    <name evidence="2" type="ORF">JMJ35_010579</name>
</gene>
<comment type="caution">
    <text evidence="2">The sequence shown here is derived from an EMBL/GenBank/DDBJ whole genome shotgun (WGS) entry which is preliminary data.</text>
</comment>
<reference evidence="2" key="1">
    <citation type="submission" date="2023-03" db="EMBL/GenBank/DDBJ databases">
        <title>Complete genome of Cladonia borealis.</title>
        <authorList>
            <person name="Park H."/>
        </authorList>
    </citation>
    <scope>NUCLEOTIDE SEQUENCE</scope>
    <source>
        <strain evidence="2">ANT050790</strain>
    </source>
</reference>
<sequence length="319" mass="35738">MNNPTMLAPLDERMLRSLLTYDEEFEWKMDSDPREAFGENCVSAGLEYIFRRFEFFGARLDTPGAIGGAEWPDPPYWAIIFRERPWKHISIRPDSGDKASCRVLEDETHIRTYKMLGCPDQWVELVRWLWSYGNARAIALEAIAARRARKNCTNPAFSLPARRPKSRSKHTPPFPSRAHPTSHVLRRTGLRSHQGSKSGGKQRASRLRTMTLADIGEDAHVEGQVPEEVAPQDYNILQASDANGQKPSAAEASFISHLNLHVIELQYSLLHLYVLLAFSSPASSSPPTPPPISVLRLVPVTIPTTSAPLSFYASKTLPP</sequence>
<dbReference type="EMBL" id="JAFEKC020000026">
    <property type="protein sequence ID" value="KAK0506879.1"/>
    <property type="molecule type" value="Genomic_DNA"/>
</dbReference>
<feature type="region of interest" description="Disordered" evidence="1">
    <location>
        <begin position="154"/>
        <end position="206"/>
    </location>
</feature>
<dbReference type="Proteomes" id="UP001166286">
    <property type="component" value="Unassembled WGS sequence"/>
</dbReference>
<feature type="non-terminal residue" evidence="2">
    <location>
        <position position="319"/>
    </location>
</feature>
<accession>A0AA39V167</accession>
<evidence type="ECO:0000313" key="2">
    <source>
        <dbReference type="EMBL" id="KAK0506879.1"/>
    </source>
</evidence>
<name>A0AA39V167_9LECA</name>
<evidence type="ECO:0000256" key="1">
    <source>
        <dbReference type="SAM" id="MobiDB-lite"/>
    </source>
</evidence>
<keyword evidence="3" id="KW-1185">Reference proteome</keyword>
<organism evidence="2 3">
    <name type="scientific">Cladonia borealis</name>
    <dbReference type="NCBI Taxonomy" id="184061"/>
    <lineage>
        <taxon>Eukaryota</taxon>
        <taxon>Fungi</taxon>
        <taxon>Dikarya</taxon>
        <taxon>Ascomycota</taxon>
        <taxon>Pezizomycotina</taxon>
        <taxon>Lecanoromycetes</taxon>
        <taxon>OSLEUM clade</taxon>
        <taxon>Lecanoromycetidae</taxon>
        <taxon>Lecanorales</taxon>
        <taxon>Lecanorineae</taxon>
        <taxon>Cladoniaceae</taxon>
        <taxon>Cladonia</taxon>
    </lineage>
</organism>